<dbReference type="Proteomes" id="UP000190409">
    <property type="component" value="Unassembled WGS sequence"/>
</dbReference>
<protein>
    <submittedName>
        <fullName evidence="1">Uncharacterized protein</fullName>
    </submittedName>
</protein>
<reference evidence="1 2" key="1">
    <citation type="submission" date="2017-01" db="EMBL/GenBank/DDBJ databases">
        <title>Complete Genome Sequence of Dolosigranulum pigrum isolated from a Patient with interstitial lung disease.</title>
        <authorList>
            <person name="Mukhopadhyay R."/>
            <person name="Joaquin J."/>
            <person name="Hogue R."/>
            <person name="Fitzgerald S."/>
            <person name="Jospin G."/>
            <person name="Eisen J.A."/>
            <person name="Chaturvedi V."/>
        </authorList>
    </citation>
    <scope>NUCLEOTIDE SEQUENCE [LARGE SCALE GENOMIC DNA]</scope>
    <source>
        <strain evidence="1 2">15S00348</strain>
    </source>
</reference>
<sequence>MHVIYYTPDELGYTDRGKQKWMGLMLSDHTDALNQLFEHDHVYQADSRENSVHFQDKQRNRWK</sequence>
<name>A0A1S8KM23_9LACT</name>
<comment type="caution">
    <text evidence="1">The sequence shown here is derived from an EMBL/GenBank/DDBJ whole genome shotgun (WGS) entry which is preliminary data.</text>
</comment>
<organism evidence="1 2">
    <name type="scientific">Dolosigranulum pigrum</name>
    <dbReference type="NCBI Taxonomy" id="29394"/>
    <lineage>
        <taxon>Bacteria</taxon>
        <taxon>Bacillati</taxon>
        <taxon>Bacillota</taxon>
        <taxon>Bacilli</taxon>
        <taxon>Lactobacillales</taxon>
        <taxon>Carnobacteriaceae</taxon>
        <taxon>Dolosigranulum</taxon>
    </lineage>
</organism>
<dbReference type="EMBL" id="MUYF01000003">
    <property type="protein sequence ID" value="OOL80756.1"/>
    <property type="molecule type" value="Genomic_DNA"/>
</dbReference>
<gene>
    <name evidence="1" type="ORF">BWX42_02275</name>
</gene>
<dbReference type="AlphaFoldDB" id="A0A1S8KM23"/>
<proteinExistence type="predicted"/>
<accession>A0A1S8KM23</accession>
<evidence type="ECO:0000313" key="1">
    <source>
        <dbReference type="EMBL" id="OOL80756.1"/>
    </source>
</evidence>
<evidence type="ECO:0000313" key="2">
    <source>
        <dbReference type="Proteomes" id="UP000190409"/>
    </source>
</evidence>